<proteinExistence type="predicted"/>
<gene>
    <name evidence="1" type="ORF">H6F44_01835</name>
</gene>
<name>A0A926URB5_9CYAN</name>
<evidence type="ECO:0008006" key="3">
    <source>
        <dbReference type="Google" id="ProtNLM"/>
    </source>
</evidence>
<organism evidence="1 2">
    <name type="scientific">Pseudanabaena cinerea FACHB-1277</name>
    <dbReference type="NCBI Taxonomy" id="2949581"/>
    <lineage>
        <taxon>Bacteria</taxon>
        <taxon>Bacillati</taxon>
        <taxon>Cyanobacteriota</taxon>
        <taxon>Cyanophyceae</taxon>
        <taxon>Pseudanabaenales</taxon>
        <taxon>Pseudanabaenaceae</taxon>
        <taxon>Pseudanabaena</taxon>
        <taxon>Pseudanabaena cinerea</taxon>
    </lineage>
</organism>
<evidence type="ECO:0000313" key="2">
    <source>
        <dbReference type="Proteomes" id="UP000631421"/>
    </source>
</evidence>
<accession>A0A926URB5</accession>
<keyword evidence="2" id="KW-1185">Reference proteome</keyword>
<evidence type="ECO:0000313" key="1">
    <source>
        <dbReference type="EMBL" id="MBD2148872.1"/>
    </source>
</evidence>
<dbReference type="RefSeq" id="WP_190349208.1">
    <property type="nucleotide sequence ID" value="NZ_JACJPY010000003.1"/>
</dbReference>
<dbReference type="Proteomes" id="UP000631421">
    <property type="component" value="Unassembled WGS sequence"/>
</dbReference>
<sequence length="296" mass="34063">MFNIVKQKIKRLLGLSHNIASSEEIKLLSQEIQVLLKFKYREYIKHSPEQLPKFDEIGFKAYSQVEEDGILLYIFSLIGAANKKVVEICAGNGQECMAANLIINHGWQGYLFDGSENNVKSGQSFFANHKQTFLMPPTFNQAWFTAENVNQILLDSGANGEVDLLSLDIDGMDYWVWKAVECIQPRVCVFETHNVIPSHLSLTAKYDPDFYYLNQPIEHQDYRSASLLAMVNLSKSKGYRLIGSHRHGFNCFFMRNDIGQKYFPEVSVESCHDNPYTKLAQESRWNRVKSLDWQEV</sequence>
<dbReference type="EMBL" id="JACJPY010000003">
    <property type="protein sequence ID" value="MBD2148872.1"/>
    <property type="molecule type" value="Genomic_DNA"/>
</dbReference>
<comment type="caution">
    <text evidence="1">The sequence shown here is derived from an EMBL/GenBank/DDBJ whole genome shotgun (WGS) entry which is preliminary data.</text>
</comment>
<dbReference type="AlphaFoldDB" id="A0A926URB5"/>
<reference evidence="1" key="2">
    <citation type="submission" date="2020-08" db="EMBL/GenBank/DDBJ databases">
        <authorList>
            <person name="Chen M."/>
            <person name="Teng W."/>
            <person name="Zhao L."/>
            <person name="Hu C."/>
            <person name="Zhou Y."/>
            <person name="Han B."/>
            <person name="Song L."/>
            <person name="Shu W."/>
        </authorList>
    </citation>
    <scope>NUCLEOTIDE SEQUENCE</scope>
    <source>
        <strain evidence="1">FACHB-1277</strain>
    </source>
</reference>
<reference evidence="1" key="1">
    <citation type="journal article" date="2015" name="ISME J.">
        <title>Draft Genome Sequence of Streptomyces incarnatus NRRL8089, which Produces the Nucleoside Antibiotic Sinefungin.</title>
        <authorList>
            <person name="Oshima K."/>
            <person name="Hattori M."/>
            <person name="Shimizu H."/>
            <person name="Fukuda K."/>
            <person name="Nemoto M."/>
            <person name="Inagaki K."/>
            <person name="Tamura T."/>
        </authorList>
    </citation>
    <scope>NUCLEOTIDE SEQUENCE</scope>
    <source>
        <strain evidence="1">FACHB-1277</strain>
    </source>
</reference>
<protein>
    <recommendedName>
        <fullName evidence="3">Methyltransferase FkbM domain-containing protein</fullName>
    </recommendedName>
</protein>